<dbReference type="SUPFAM" id="SSF50346">
    <property type="entry name" value="PRC-barrel domain"/>
    <property type="match status" value="2"/>
</dbReference>
<dbReference type="InterPro" id="IPR014747">
    <property type="entry name" value="Bac_photo_RC_H_C"/>
</dbReference>
<dbReference type="AlphaFoldDB" id="G4QIG8"/>
<dbReference type="KEGG" id="gni:GNIT_2785"/>
<evidence type="ECO:0008006" key="3">
    <source>
        <dbReference type="Google" id="ProtNLM"/>
    </source>
</evidence>
<keyword evidence="2" id="KW-1185">Reference proteome</keyword>
<dbReference type="eggNOG" id="COG3861">
    <property type="taxonomic scope" value="Bacteria"/>
</dbReference>
<dbReference type="GO" id="GO:0030077">
    <property type="term" value="C:plasma membrane light-harvesting complex"/>
    <property type="evidence" value="ECO:0007669"/>
    <property type="project" value="InterPro"/>
</dbReference>
<dbReference type="Gene3D" id="3.90.50.10">
    <property type="entry name" value="Photosynthetic Reaction Center, subunit H, domain 2"/>
    <property type="match status" value="2"/>
</dbReference>
<dbReference type="STRING" id="1085623.GNIT_2785"/>
<accession>G4QIG8</accession>
<organism evidence="1 2">
    <name type="scientific">Glaciecola nitratireducens (strain JCM 12485 / KCTC 12276 / FR1064)</name>
    <dbReference type="NCBI Taxonomy" id="1085623"/>
    <lineage>
        <taxon>Bacteria</taxon>
        <taxon>Pseudomonadati</taxon>
        <taxon>Pseudomonadota</taxon>
        <taxon>Gammaproteobacteria</taxon>
        <taxon>Alteromonadales</taxon>
        <taxon>Alteromonadaceae</taxon>
        <taxon>Brumicola</taxon>
    </lineage>
</organism>
<dbReference type="InterPro" id="IPR011033">
    <property type="entry name" value="PRC_barrel-like_sf"/>
</dbReference>
<dbReference type="GO" id="GO:0019684">
    <property type="term" value="P:photosynthesis, light reaction"/>
    <property type="evidence" value="ECO:0007669"/>
    <property type="project" value="InterPro"/>
</dbReference>
<reference evidence="1 2" key="1">
    <citation type="journal article" date="2011" name="J. Bacteriol.">
        <title>Complete genome sequence of seawater bacterium Glaciecola nitratireducens FR1064T.</title>
        <authorList>
            <person name="Bian F."/>
            <person name="Qin Q.L."/>
            <person name="Xie B.B."/>
            <person name="Shu Y.L."/>
            <person name="Zhang X.Y."/>
            <person name="Yu Y."/>
            <person name="Chen B."/>
            <person name="Chen X.L."/>
            <person name="Zhou B.C."/>
            <person name="Zhang Y.Z."/>
        </authorList>
    </citation>
    <scope>NUCLEOTIDE SEQUENCE [LARGE SCALE GENOMIC DNA]</scope>
    <source>
        <strain evidence="2">JCM 12485 / KCTC 12276 / FR1064</strain>
    </source>
</reference>
<dbReference type="Proteomes" id="UP000009282">
    <property type="component" value="Chromosome"/>
</dbReference>
<dbReference type="EMBL" id="CP003060">
    <property type="protein sequence ID" value="AEP30882.1"/>
    <property type="molecule type" value="Genomic_DNA"/>
</dbReference>
<evidence type="ECO:0000313" key="1">
    <source>
        <dbReference type="EMBL" id="AEP30882.1"/>
    </source>
</evidence>
<sequence>MFINLKQLTSKNIKASDGELGRVKDVYFDDRYWTTRFLVVDTHAWLPLSQKVLLSPIALFKFHVDDAEIRVSMTKEMVENCPKVEEQETVSREFEKRYFDYFGYGYYWTGESAWGDYHYPGALTNRDMLSHAVIQKTEIEKTNHLRSADEIQDYDVEEIDGSKGHVHDFILDTYDWSLKYIVIDTRNWLPGGKKVLITPKQVDGISWESKTVKCKLSIQEIDVCPEYEPDKLNDTEYRAKVTQDAKRLKS</sequence>
<dbReference type="RefSeq" id="WP_014109755.1">
    <property type="nucleotide sequence ID" value="NC_016041.1"/>
</dbReference>
<name>G4QIG8_GLANF</name>
<protein>
    <recommendedName>
        <fullName evidence="3">PRC-barrel domain-containing protein</fullName>
    </recommendedName>
</protein>
<dbReference type="OrthoDB" id="9793882at2"/>
<proteinExistence type="predicted"/>
<evidence type="ECO:0000313" key="2">
    <source>
        <dbReference type="Proteomes" id="UP000009282"/>
    </source>
</evidence>
<dbReference type="HOGENOM" id="CLU_1065156_0_0_6"/>
<gene>
    <name evidence="1" type="ordered locus">GNIT_2785</name>
</gene>